<keyword evidence="3" id="KW-1185">Reference proteome</keyword>
<accession>A0A9J6EGI2</accession>
<reference evidence="2" key="1">
    <citation type="journal article" date="2020" name="Cell">
        <title>Large-Scale Comparative Analyses of Tick Genomes Elucidate Their Genetic Diversity and Vector Capacities.</title>
        <authorList>
            <consortium name="Tick Genome and Microbiome Consortium (TIGMIC)"/>
            <person name="Jia N."/>
            <person name="Wang J."/>
            <person name="Shi W."/>
            <person name="Du L."/>
            <person name="Sun Y."/>
            <person name="Zhan W."/>
            <person name="Jiang J.F."/>
            <person name="Wang Q."/>
            <person name="Zhang B."/>
            <person name="Ji P."/>
            <person name="Bell-Sakyi L."/>
            <person name="Cui X.M."/>
            <person name="Yuan T.T."/>
            <person name="Jiang B.G."/>
            <person name="Yang W.F."/>
            <person name="Lam T.T."/>
            <person name="Chang Q.C."/>
            <person name="Ding S.J."/>
            <person name="Wang X.J."/>
            <person name="Zhu J.G."/>
            <person name="Ruan X.D."/>
            <person name="Zhao L."/>
            <person name="Wei J.T."/>
            <person name="Ye R.Z."/>
            <person name="Que T.C."/>
            <person name="Du C.H."/>
            <person name="Zhou Y.H."/>
            <person name="Cheng J.X."/>
            <person name="Dai P.F."/>
            <person name="Guo W.B."/>
            <person name="Han X.H."/>
            <person name="Huang E.J."/>
            <person name="Li L.F."/>
            <person name="Wei W."/>
            <person name="Gao Y.C."/>
            <person name="Liu J.Z."/>
            <person name="Shao H.Z."/>
            <person name="Wang X."/>
            <person name="Wang C.C."/>
            <person name="Yang T.C."/>
            <person name="Huo Q.B."/>
            <person name="Li W."/>
            <person name="Chen H.Y."/>
            <person name="Chen S.E."/>
            <person name="Zhou L.G."/>
            <person name="Ni X.B."/>
            <person name="Tian J.H."/>
            <person name="Sheng Y."/>
            <person name="Liu T."/>
            <person name="Pan Y.S."/>
            <person name="Xia L.Y."/>
            <person name="Li J."/>
            <person name="Zhao F."/>
            <person name="Cao W.C."/>
        </authorList>
    </citation>
    <scope>NUCLEOTIDE SEQUENCE</scope>
    <source>
        <strain evidence="2">Rmic-2018</strain>
    </source>
</reference>
<dbReference type="Proteomes" id="UP000821866">
    <property type="component" value="Chromosome 2"/>
</dbReference>
<gene>
    <name evidence="2" type="ORF">HPB51_013630</name>
</gene>
<dbReference type="EMBL" id="JABSTU010000004">
    <property type="protein sequence ID" value="KAH8033553.1"/>
    <property type="molecule type" value="Genomic_DNA"/>
</dbReference>
<sequence length="97" mass="10696">MGVHAAASPRGGSANAVTLLLAPLFGESGRRAPDHHKATGRRLRETDDTEDNEVCGAREKLLEHEDGSVEVEWKEPCARKKEEDRWCWAFEAVGIPS</sequence>
<dbReference type="AlphaFoldDB" id="A0A9J6EGI2"/>
<feature type="region of interest" description="Disordered" evidence="1">
    <location>
        <begin position="28"/>
        <end position="52"/>
    </location>
</feature>
<evidence type="ECO:0000256" key="1">
    <source>
        <dbReference type="SAM" id="MobiDB-lite"/>
    </source>
</evidence>
<organism evidence="2 3">
    <name type="scientific">Rhipicephalus microplus</name>
    <name type="common">Cattle tick</name>
    <name type="synonym">Boophilus microplus</name>
    <dbReference type="NCBI Taxonomy" id="6941"/>
    <lineage>
        <taxon>Eukaryota</taxon>
        <taxon>Metazoa</taxon>
        <taxon>Ecdysozoa</taxon>
        <taxon>Arthropoda</taxon>
        <taxon>Chelicerata</taxon>
        <taxon>Arachnida</taxon>
        <taxon>Acari</taxon>
        <taxon>Parasitiformes</taxon>
        <taxon>Ixodida</taxon>
        <taxon>Ixodoidea</taxon>
        <taxon>Ixodidae</taxon>
        <taxon>Rhipicephalinae</taxon>
        <taxon>Rhipicephalus</taxon>
        <taxon>Boophilus</taxon>
    </lineage>
</organism>
<reference evidence="2" key="2">
    <citation type="submission" date="2021-09" db="EMBL/GenBank/DDBJ databases">
        <authorList>
            <person name="Jia N."/>
            <person name="Wang J."/>
            <person name="Shi W."/>
            <person name="Du L."/>
            <person name="Sun Y."/>
            <person name="Zhan W."/>
            <person name="Jiang J."/>
            <person name="Wang Q."/>
            <person name="Zhang B."/>
            <person name="Ji P."/>
            <person name="Sakyi L.B."/>
            <person name="Cui X."/>
            <person name="Yuan T."/>
            <person name="Jiang B."/>
            <person name="Yang W."/>
            <person name="Lam T.T.-Y."/>
            <person name="Chang Q."/>
            <person name="Ding S."/>
            <person name="Wang X."/>
            <person name="Zhu J."/>
            <person name="Ruan X."/>
            <person name="Zhao L."/>
            <person name="Wei J."/>
            <person name="Que T."/>
            <person name="Du C."/>
            <person name="Cheng J."/>
            <person name="Dai P."/>
            <person name="Han X."/>
            <person name="Huang E."/>
            <person name="Gao Y."/>
            <person name="Liu J."/>
            <person name="Shao H."/>
            <person name="Ye R."/>
            <person name="Li L."/>
            <person name="Wei W."/>
            <person name="Wang X."/>
            <person name="Wang C."/>
            <person name="Huo Q."/>
            <person name="Li W."/>
            <person name="Guo W."/>
            <person name="Chen H."/>
            <person name="Chen S."/>
            <person name="Zhou L."/>
            <person name="Zhou L."/>
            <person name="Ni X."/>
            <person name="Tian J."/>
            <person name="Zhou Y."/>
            <person name="Sheng Y."/>
            <person name="Liu T."/>
            <person name="Pan Y."/>
            <person name="Xia L."/>
            <person name="Li J."/>
            <person name="Zhao F."/>
            <person name="Cao W."/>
        </authorList>
    </citation>
    <scope>NUCLEOTIDE SEQUENCE</scope>
    <source>
        <strain evidence="2">Rmic-2018</strain>
        <tissue evidence="2">Larvae</tissue>
    </source>
</reference>
<protein>
    <submittedName>
        <fullName evidence="2">Uncharacterized protein</fullName>
    </submittedName>
</protein>
<proteinExistence type="predicted"/>
<comment type="caution">
    <text evidence="2">The sequence shown here is derived from an EMBL/GenBank/DDBJ whole genome shotgun (WGS) entry which is preliminary data.</text>
</comment>
<evidence type="ECO:0000313" key="2">
    <source>
        <dbReference type="EMBL" id="KAH8033553.1"/>
    </source>
</evidence>
<feature type="compositionally biased region" description="Basic and acidic residues" evidence="1">
    <location>
        <begin position="28"/>
        <end position="46"/>
    </location>
</feature>
<evidence type="ECO:0000313" key="3">
    <source>
        <dbReference type="Proteomes" id="UP000821866"/>
    </source>
</evidence>
<name>A0A9J6EGI2_RHIMP</name>